<reference evidence="2" key="1">
    <citation type="submission" date="2014-09" db="EMBL/GenBank/DDBJ databases">
        <authorList>
            <person name="Magalhaes I.L.F."/>
            <person name="Oliveira U."/>
            <person name="Santos F.R."/>
            <person name="Vidigal T.H.D.A."/>
            <person name="Brescovit A.D."/>
            <person name="Santos A.J."/>
        </authorList>
    </citation>
    <scope>NUCLEOTIDE SEQUENCE</scope>
    <source>
        <tissue evidence="2">Shoot tissue taken approximately 20 cm above the soil surface</tissue>
    </source>
</reference>
<feature type="region of interest" description="Disordered" evidence="1">
    <location>
        <begin position="106"/>
        <end position="130"/>
    </location>
</feature>
<dbReference type="AlphaFoldDB" id="A0A0A9BQ72"/>
<proteinExistence type="predicted"/>
<accession>A0A0A9BQ72</accession>
<protein>
    <submittedName>
        <fullName evidence="2">Uncharacterized protein</fullName>
    </submittedName>
</protein>
<organism evidence="2">
    <name type="scientific">Arundo donax</name>
    <name type="common">Giant reed</name>
    <name type="synonym">Donax arundinaceus</name>
    <dbReference type="NCBI Taxonomy" id="35708"/>
    <lineage>
        <taxon>Eukaryota</taxon>
        <taxon>Viridiplantae</taxon>
        <taxon>Streptophyta</taxon>
        <taxon>Embryophyta</taxon>
        <taxon>Tracheophyta</taxon>
        <taxon>Spermatophyta</taxon>
        <taxon>Magnoliopsida</taxon>
        <taxon>Liliopsida</taxon>
        <taxon>Poales</taxon>
        <taxon>Poaceae</taxon>
        <taxon>PACMAD clade</taxon>
        <taxon>Arundinoideae</taxon>
        <taxon>Arundineae</taxon>
        <taxon>Arundo</taxon>
    </lineage>
</organism>
<evidence type="ECO:0000313" key="2">
    <source>
        <dbReference type="EMBL" id="JAD63365.1"/>
    </source>
</evidence>
<name>A0A0A9BQ72_ARUDO</name>
<reference evidence="2" key="2">
    <citation type="journal article" date="2015" name="Data Brief">
        <title>Shoot transcriptome of the giant reed, Arundo donax.</title>
        <authorList>
            <person name="Barrero R.A."/>
            <person name="Guerrero F.D."/>
            <person name="Moolhuijzen P."/>
            <person name="Goolsby J.A."/>
            <person name="Tidwell J."/>
            <person name="Bellgard S.E."/>
            <person name="Bellgard M.I."/>
        </authorList>
    </citation>
    <scope>NUCLEOTIDE SEQUENCE</scope>
    <source>
        <tissue evidence="2">Shoot tissue taken approximately 20 cm above the soil surface</tissue>
    </source>
</reference>
<dbReference type="EMBL" id="GBRH01234530">
    <property type="protein sequence ID" value="JAD63365.1"/>
    <property type="molecule type" value="Transcribed_RNA"/>
</dbReference>
<evidence type="ECO:0000256" key="1">
    <source>
        <dbReference type="SAM" id="MobiDB-lite"/>
    </source>
</evidence>
<sequence>MAATSVVRSRDTAVRPFFLCCFRALGKAFLHAGRSAMAGALAKISAAHSSFSLLPALAAQRRSPPLPPPPPKVSSPVLLSAACLKTPPRPQLAQVAALGWQENGGPCSSGAPSGGRVKATTTGRCGTWQT</sequence>
<feature type="compositionally biased region" description="Polar residues" evidence="1">
    <location>
        <begin position="119"/>
        <end position="130"/>
    </location>
</feature>
<feature type="compositionally biased region" description="Low complexity" evidence="1">
    <location>
        <begin position="106"/>
        <end position="115"/>
    </location>
</feature>